<accession>A0A839E500</accession>
<feature type="transmembrane region" description="Helical" evidence="1">
    <location>
        <begin position="43"/>
        <end position="66"/>
    </location>
</feature>
<organism evidence="2 3">
    <name type="scientific">Microcella alkalica</name>
    <dbReference type="NCBI Taxonomy" id="355930"/>
    <lineage>
        <taxon>Bacteria</taxon>
        <taxon>Bacillati</taxon>
        <taxon>Actinomycetota</taxon>
        <taxon>Actinomycetes</taxon>
        <taxon>Micrococcales</taxon>
        <taxon>Microbacteriaceae</taxon>
        <taxon>Microcella</taxon>
    </lineage>
</organism>
<dbReference type="AlphaFoldDB" id="A0A839E500"/>
<feature type="transmembrane region" description="Helical" evidence="1">
    <location>
        <begin position="87"/>
        <end position="105"/>
    </location>
</feature>
<reference evidence="2 3" key="1">
    <citation type="submission" date="2020-07" db="EMBL/GenBank/DDBJ databases">
        <title>Sequencing the genomes of 1000 actinobacteria strains.</title>
        <authorList>
            <person name="Klenk H.-P."/>
        </authorList>
    </citation>
    <scope>NUCLEOTIDE SEQUENCE [LARGE SCALE GENOMIC DNA]</scope>
    <source>
        <strain evidence="2 3">DSM 19663</strain>
    </source>
</reference>
<keyword evidence="1" id="KW-0812">Transmembrane</keyword>
<evidence type="ECO:0000313" key="2">
    <source>
        <dbReference type="EMBL" id="MBA8847451.1"/>
    </source>
</evidence>
<feature type="transmembrane region" description="Helical" evidence="1">
    <location>
        <begin position="111"/>
        <end position="134"/>
    </location>
</feature>
<evidence type="ECO:0000313" key="3">
    <source>
        <dbReference type="Proteomes" id="UP000585905"/>
    </source>
</evidence>
<keyword evidence="1" id="KW-0472">Membrane</keyword>
<dbReference type="Proteomes" id="UP000585905">
    <property type="component" value="Unassembled WGS sequence"/>
</dbReference>
<dbReference type="RefSeq" id="WP_344044817.1">
    <property type="nucleotide sequence ID" value="NZ_BAAAOV010000014.1"/>
</dbReference>
<keyword evidence="1" id="KW-1133">Transmembrane helix</keyword>
<gene>
    <name evidence="2" type="ORF">FHX53_001036</name>
</gene>
<feature type="transmembrane region" description="Helical" evidence="1">
    <location>
        <begin position="7"/>
        <end position="31"/>
    </location>
</feature>
<dbReference type="EMBL" id="JACGWX010000002">
    <property type="protein sequence ID" value="MBA8847451.1"/>
    <property type="molecule type" value="Genomic_DNA"/>
</dbReference>
<name>A0A839E500_9MICO</name>
<evidence type="ECO:0000256" key="1">
    <source>
        <dbReference type="SAM" id="Phobius"/>
    </source>
</evidence>
<comment type="caution">
    <text evidence="2">The sequence shown here is derived from an EMBL/GenBank/DDBJ whole genome shotgun (WGS) entry which is preliminary data.</text>
</comment>
<protein>
    <submittedName>
        <fullName evidence="2">Heme/copper-type cytochrome/quinol oxidase subunit 2</fullName>
    </submittedName>
</protein>
<sequence length="142" mass="14963">MAYEEKVAWIGLVVGIVTGVVYGAVIAARAAGGPLVDAPYVDAMLWSIGIGIVVTVVVTIVVAILTRRDGYGTDVRDRQISARAEHTARAVLVIGALAALVLAMLEADHFWIAHALFVGFYASAVLEGITKVALYRGGVPSW</sequence>
<keyword evidence="3" id="KW-1185">Reference proteome</keyword>
<proteinExistence type="predicted"/>